<protein>
    <submittedName>
        <fullName evidence="3">DUF4189 domain-containing protein</fullName>
    </submittedName>
</protein>
<evidence type="ECO:0000259" key="2">
    <source>
        <dbReference type="Pfam" id="PF13827"/>
    </source>
</evidence>
<name>A0A848KVQ9_9ACTN</name>
<reference evidence="3 4" key="1">
    <citation type="submission" date="2020-04" db="EMBL/GenBank/DDBJ databases">
        <title>Gordonia sp. nov. TBRC 11910.</title>
        <authorList>
            <person name="Suriyachadkun C."/>
        </authorList>
    </citation>
    <scope>NUCLEOTIDE SEQUENCE [LARGE SCALE GENOMIC DNA]</scope>
    <source>
        <strain evidence="3 4">TBRC 11910</strain>
    </source>
</reference>
<proteinExistence type="predicted"/>
<comment type="caution">
    <text evidence="3">The sequence shown here is derived from an EMBL/GenBank/DDBJ whole genome shotgun (WGS) entry which is preliminary data.</text>
</comment>
<organism evidence="3 4">
    <name type="scientific">Gordonia asplenii</name>
    <dbReference type="NCBI Taxonomy" id="2725283"/>
    <lineage>
        <taxon>Bacteria</taxon>
        <taxon>Bacillati</taxon>
        <taxon>Actinomycetota</taxon>
        <taxon>Actinomycetes</taxon>
        <taxon>Mycobacteriales</taxon>
        <taxon>Gordoniaceae</taxon>
        <taxon>Gordonia</taxon>
    </lineage>
</organism>
<feature type="domain" description="DUF4189" evidence="2">
    <location>
        <begin position="35"/>
        <end position="110"/>
    </location>
</feature>
<evidence type="ECO:0000313" key="4">
    <source>
        <dbReference type="Proteomes" id="UP000550729"/>
    </source>
</evidence>
<sequence>MNLNIKRALTGGLLAMAASGAMLVPAQASAASNHWGAISYSPSTHAWGTAINFSSAGDARYVAKDKCGQSDCQVMTLNDNCGALVRNTSTNAFWWAYAPTRTAARAQAFEFAGWNPNTVLLTSTCVGD</sequence>
<evidence type="ECO:0000256" key="1">
    <source>
        <dbReference type="SAM" id="SignalP"/>
    </source>
</evidence>
<feature type="signal peptide" evidence="1">
    <location>
        <begin position="1"/>
        <end position="30"/>
    </location>
</feature>
<keyword evidence="1" id="KW-0732">Signal</keyword>
<dbReference type="Pfam" id="PF13827">
    <property type="entry name" value="DUF4189"/>
    <property type="match status" value="1"/>
</dbReference>
<dbReference type="RefSeq" id="WP_170195154.1">
    <property type="nucleotide sequence ID" value="NZ_JABBNB010000015.1"/>
</dbReference>
<keyword evidence="4" id="KW-1185">Reference proteome</keyword>
<dbReference type="EMBL" id="JABBNB010000015">
    <property type="protein sequence ID" value="NMO02650.1"/>
    <property type="molecule type" value="Genomic_DNA"/>
</dbReference>
<evidence type="ECO:0000313" key="3">
    <source>
        <dbReference type="EMBL" id="NMO02650.1"/>
    </source>
</evidence>
<dbReference type="InterPro" id="IPR025240">
    <property type="entry name" value="DUF4189"/>
</dbReference>
<accession>A0A848KVQ9</accession>
<gene>
    <name evidence="3" type="ORF">HH308_15670</name>
</gene>
<feature type="chain" id="PRO_5032988930" evidence="1">
    <location>
        <begin position="31"/>
        <end position="128"/>
    </location>
</feature>
<dbReference type="Proteomes" id="UP000550729">
    <property type="component" value="Unassembled WGS sequence"/>
</dbReference>
<dbReference type="AlphaFoldDB" id="A0A848KVQ9"/>